<keyword evidence="1 2" id="KW-0812">Transmembrane</keyword>
<dbReference type="AlphaFoldDB" id="A0A1I3K4T6"/>
<evidence type="ECO:0000256" key="1">
    <source>
        <dbReference type="SAM" id="Phobius"/>
    </source>
</evidence>
<keyword evidence="1" id="KW-1133">Transmembrane helix</keyword>
<protein>
    <submittedName>
        <fullName evidence="2">Transmembrane protein (PGPGW)</fullName>
    </submittedName>
</protein>
<proteinExistence type="predicted"/>
<reference evidence="3" key="1">
    <citation type="submission" date="2016-10" db="EMBL/GenBank/DDBJ databases">
        <authorList>
            <person name="Varghese N."/>
            <person name="Submissions S."/>
        </authorList>
    </citation>
    <scope>NUCLEOTIDE SEQUENCE [LARGE SCALE GENOMIC DNA]</scope>
    <source>
        <strain evidence="3">DSM 21857</strain>
    </source>
</reference>
<dbReference type="STRING" id="1121003.SAMN03080618_01053"/>
<gene>
    <name evidence="2" type="ORF">SAMN03080618_01053</name>
</gene>
<dbReference type="Proteomes" id="UP000242763">
    <property type="component" value="Unassembled WGS sequence"/>
</dbReference>
<dbReference type="EMBL" id="FORF01000005">
    <property type="protein sequence ID" value="SFI67521.1"/>
    <property type="molecule type" value="Genomic_DNA"/>
</dbReference>
<accession>A0A1I3K4T6</accession>
<evidence type="ECO:0000313" key="3">
    <source>
        <dbReference type="Proteomes" id="UP000242763"/>
    </source>
</evidence>
<keyword evidence="3" id="KW-1185">Reference proteome</keyword>
<organism evidence="2 3">
    <name type="scientific">Aquamicrobium aerolatum DSM 21857</name>
    <dbReference type="NCBI Taxonomy" id="1121003"/>
    <lineage>
        <taxon>Bacteria</taxon>
        <taxon>Pseudomonadati</taxon>
        <taxon>Pseudomonadota</taxon>
        <taxon>Alphaproteobacteria</taxon>
        <taxon>Hyphomicrobiales</taxon>
        <taxon>Phyllobacteriaceae</taxon>
        <taxon>Aerobium</taxon>
    </lineage>
</organism>
<dbReference type="OrthoDB" id="5959103at2"/>
<name>A0A1I3K4T6_9HYPH</name>
<evidence type="ECO:0000313" key="2">
    <source>
        <dbReference type="EMBL" id="SFI67521.1"/>
    </source>
</evidence>
<keyword evidence="1" id="KW-0472">Membrane</keyword>
<sequence>MEVEPQVRQEAARRIRVMGREFRLPRSRAARITIGSLLVLGGCLGFLPILGFWMIPLGLFILSYDFATVRRWRRRMEIWWAERRGRRRCRDRNGPS</sequence>
<feature type="transmembrane region" description="Helical" evidence="1">
    <location>
        <begin position="29"/>
        <end position="47"/>
    </location>
</feature>